<dbReference type="Gene3D" id="3.40.50.300">
    <property type="entry name" value="P-loop containing nucleotide triphosphate hydrolases"/>
    <property type="match status" value="1"/>
</dbReference>
<organism evidence="3 4">
    <name type="scientific">Bacteroides graminisolvens</name>
    <dbReference type="NCBI Taxonomy" id="477666"/>
    <lineage>
        <taxon>Bacteria</taxon>
        <taxon>Pseudomonadati</taxon>
        <taxon>Bacteroidota</taxon>
        <taxon>Bacteroidia</taxon>
        <taxon>Bacteroidales</taxon>
        <taxon>Bacteroidaceae</taxon>
        <taxon>Bacteroides</taxon>
    </lineage>
</organism>
<gene>
    <name evidence="3" type="ORF">DHW31_11910</name>
</gene>
<dbReference type="InterPro" id="IPR025420">
    <property type="entry name" value="DUF4143"/>
</dbReference>
<dbReference type="InterPro" id="IPR041682">
    <property type="entry name" value="AAA_14"/>
</dbReference>
<dbReference type="PANTHER" id="PTHR33295:SF7">
    <property type="entry name" value="ATPASE"/>
    <property type="match status" value="1"/>
</dbReference>
<dbReference type="AlphaFoldDB" id="A0A3D2SHY6"/>
<dbReference type="Pfam" id="PF13635">
    <property type="entry name" value="DUF4143"/>
    <property type="match status" value="1"/>
</dbReference>
<evidence type="ECO:0000259" key="2">
    <source>
        <dbReference type="Pfam" id="PF13635"/>
    </source>
</evidence>
<dbReference type="EMBL" id="DPVG01000441">
    <property type="protein sequence ID" value="HCK25449.1"/>
    <property type="molecule type" value="Genomic_DNA"/>
</dbReference>
<evidence type="ECO:0000259" key="1">
    <source>
        <dbReference type="Pfam" id="PF13173"/>
    </source>
</evidence>
<dbReference type="Proteomes" id="UP000263098">
    <property type="component" value="Unassembled WGS sequence"/>
</dbReference>
<sequence>MYRESIENLKRWKKDPYRKPLIVRGARQVGKTWLIQEFGRTSYEKIVYINFEETPALQQIFSSNFDIERIITILQIQTQTTISAQDTLIVFDEIQSAERGVTALKYFCENAPQYHVIAAGSLLGMGLHSHVSFPVGKVDFLDLRPLSFYEFLYSLNESALVDALKSNNWSVIPLFSEKLKEYLRYFFYVGGMPEVVSAFIQTRDWQLVRRIQNRILNSYEGDFSKHAPYETVPRIRMVWQSIPSQLAKENKKFVYGVLREGARAKDFELAIQWLVDGGLLLKSHRVSKPGIPLAAYQEVSAFKIFLHDVGLLGAMAGLDVKSIIEGDKIFTEFKGALTEQYVMQQLRLNSDRYIGYWTNEKGTSEVDFVIQEQGTVIPVEVKSSENLHAKSFRLFCERFKPSKAIRTSLTDHKEEQWMINVPLYAIGKENL</sequence>
<evidence type="ECO:0000313" key="3">
    <source>
        <dbReference type="EMBL" id="HCK25449.1"/>
    </source>
</evidence>
<dbReference type="Pfam" id="PF13173">
    <property type="entry name" value="AAA_14"/>
    <property type="match status" value="1"/>
</dbReference>
<accession>A0A3D2SHY6</accession>
<dbReference type="PANTHER" id="PTHR33295">
    <property type="entry name" value="ATPASE"/>
    <property type="match status" value="1"/>
</dbReference>
<protein>
    <submittedName>
        <fullName evidence="3">ATPase</fullName>
    </submittedName>
</protein>
<evidence type="ECO:0000313" key="4">
    <source>
        <dbReference type="Proteomes" id="UP000263098"/>
    </source>
</evidence>
<proteinExistence type="predicted"/>
<comment type="caution">
    <text evidence="3">The sequence shown here is derived from an EMBL/GenBank/DDBJ whole genome shotgun (WGS) entry which is preliminary data.</text>
</comment>
<feature type="domain" description="AAA" evidence="1">
    <location>
        <begin position="18"/>
        <end position="152"/>
    </location>
</feature>
<name>A0A3D2SHY6_9BACE</name>
<dbReference type="SUPFAM" id="SSF52540">
    <property type="entry name" value="P-loop containing nucleoside triphosphate hydrolases"/>
    <property type="match status" value="1"/>
</dbReference>
<feature type="domain" description="DUF4143" evidence="2">
    <location>
        <begin position="221"/>
        <end position="384"/>
    </location>
</feature>
<dbReference type="InterPro" id="IPR027417">
    <property type="entry name" value="P-loop_NTPase"/>
</dbReference>
<reference evidence="3 4" key="1">
    <citation type="journal article" date="2018" name="Nat. Biotechnol.">
        <title>A standardized bacterial taxonomy based on genome phylogeny substantially revises the tree of life.</title>
        <authorList>
            <person name="Parks D.H."/>
            <person name="Chuvochina M."/>
            <person name="Waite D.W."/>
            <person name="Rinke C."/>
            <person name="Skarshewski A."/>
            <person name="Chaumeil P.A."/>
            <person name="Hugenholtz P."/>
        </authorList>
    </citation>
    <scope>NUCLEOTIDE SEQUENCE [LARGE SCALE GENOMIC DNA]</scope>
    <source>
        <strain evidence="3">UBA9667</strain>
    </source>
</reference>